<feature type="domain" description="Hedgehog/Intein (Hint)" evidence="1">
    <location>
        <begin position="32"/>
        <end position="177"/>
    </location>
</feature>
<dbReference type="InterPro" id="IPR028992">
    <property type="entry name" value="Hedgehog/Intein_dom"/>
</dbReference>
<protein>
    <submittedName>
        <fullName evidence="2">Type I secretion target repeat protein</fullName>
    </submittedName>
</protein>
<accession>A0A0J9GV26</accession>
<name>A0A0J9GV26_9RHOB</name>
<dbReference type="Proteomes" id="UP000037178">
    <property type="component" value="Unassembled WGS sequence"/>
</dbReference>
<dbReference type="STRING" id="1675527.AIOL_002397"/>
<dbReference type="PROSITE" id="PS50817">
    <property type="entry name" value="INTEIN_N_TER"/>
    <property type="match status" value="1"/>
</dbReference>
<organism evidence="2 3">
    <name type="scientific">Candidatus Rhodobacter oscarellae</name>
    <dbReference type="NCBI Taxonomy" id="1675527"/>
    <lineage>
        <taxon>Bacteria</taxon>
        <taxon>Pseudomonadati</taxon>
        <taxon>Pseudomonadota</taxon>
        <taxon>Alphaproteobacteria</taxon>
        <taxon>Rhodobacterales</taxon>
        <taxon>Rhodobacter group</taxon>
        <taxon>Rhodobacter</taxon>
    </lineage>
</organism>
<dbReference type="InterPro" id="IPR006141">
    <property type="entry name" value="Intein_N"/>
</dbReference>
<keyword evidence="3" id="KW-1185">Reference proteome</keyword>
<dbReference type="AlphaFoldDB" id="A0A0J9GV26"/>
<dbReference type="Gene3D" id="2.170.16.10">
    <property type="entry name" value="Hedgehog/Intein (Hint) domain"/>
    <property type="match status" value="1"/>
</dbReference>
<proteinExistence type="predicted"/>
<sequence length="227" mass="25501">MHVSGQSLIANTGILEDETSMAVATEIQTETPCYTPGSRIATPTGEVAVETLSVGDKVVTRDNGIQEIRWVGWRSIAGRELTQNPHLRPILIRKDALGDGLPERDMWLSPNHRVLVTSDQTALYFEDREVLVAAKHLVNHRGVHDVETLATTYIHFLFDRHEVVLADGCWSESFQPCDTSLRGIGNAQRQEIYDVFPELQENHDSDAARPARRILSKKETLTLFDQM</sequence>
<evidence type="ECO:0000313" key="2">
    <source>
        <dbReference type="EMBL" id="KMW57433.1"/>
    </source>
</evidence>
<dbReference type="InterPro" id="IPR036844">
    <property type="entry name" value="Hint_dom_sf"/>
</dbReference>
<evidence type="ECO:0000259" key="1">
    <source>
        <dbReference type="Pfam" id="PF13403"/>
    </source>
</evidence>
<dbReference type="PATRIC" id="fig|1675527.3.peg.2518"/>
<evidence type="ECO:0000313" key="3">
    <source>
        <dbReference type="Proteomes" id="UP000037178"/>
    </source>
</evidence>
<gene>
    <name evidence="2" type="ORF">AIOL_002397</name>
</gene>
<comment type="caution">
    <text evidence="2">The sequence shown here is derived from an EMBL/GenBank/DDBJ whole genome shotgun (WGS) entry which is preliminary data.</text>
</comment>
<dbReference type="GO" id="GO:0016539">
    <property type="term" value="P:intein-mediated protein splicing"/>
    <property type="evidence" value="ECO:0007669"/>
    <property type="project" value="InterPro"/>
</dbReference>
<dbReference type="Pfam" id="PF13403">
    <property type="entry name" value="Hint_2"/>
    <property type="match status" value="1"/>
</dbReference>
<dbReference type="SUPFAM" id="SSF51294">
    <property type="entry name" value="Hedgehog/intein (Hint) domain"/>
    <property type="match status" value="1"/>
</dbReference>
<dbReference type="EMBL" id="LFTY01000002">
    <property type="protein sequence ID" value="KMW57433.1"/>
    <property type="molecule type" value="Genomic_DNA"/>
</dbReference>
<reference evidence="2 3" key="1">
    <citation type="submission" date="2015-06" db="EMBL/GenBank/DDBJ databases">
        <title>Draft genome sequence of an Alphaproteobacteria species associated to the Mediterranean sponge Oscarella lobularis.</title>
        <authorList>
            <person name="Jourda C."/>
            <person name="Santini S."/>
            <person name="Claverie J.-M."/>
        </authorList>
    </citation>
    <scope>NUCLEOTIDE SEQUENCE [LARGE SCALE GENOMIC DNA]</scope>
    <source>
        <strain evidence="2">IGS</strain>
    </source>
</reference>